<dbReference type="OrthoDB" id="4989419at2"/>
<feature type="transmembrane region" description="Helical" evidence="5">
    <location>
        <begin position="75"/>
        <end position="95"/>
    </location>
</feature>
<evidence type="ECO:0000256" key="4">
    <source>
        <dbReference type="ARBA" id="ARBA00023136"/>
    </source>
</evidence>
<dbReference type="KEGG" id="gry:D7I44_09220"/>
<feature type="transmembrane region" description="Helical" evidence="5">
    <location>
        <begin position="323"/>
        <end position="344"/>
    </location>
</feature>
<organism evidence="7 8">
    <name type="scientific">Gryllotalpicola protaetiae</name>
    <dbReference type="NCBI Taxonomy" id="2419771"/>
    <lineage>
        <taxon>Bacteria</taxon>
        <taxon>Bacillati</taxon>
        <taxon>Actinomycetota</taxon>
        <taxon>Actinomycetes</taxon>
        <taxon>Micrococcales</taxon>
        <taxon>Microbacteriaceae</taxon>
        <taxon>Gryllotalpicola</taxon>
    </lineage>
</organism>
<feature type="transmembrane region" description="Helical" evidence="5">
    <location>
        <begin position="50"/>
        <end position="68"/>
    </location>
</feature>
<evidence type="ECO:0000256" key="3">
    <source>
        <dbReference type="ARBA" id="ARBA00022989"/>
    </source>
</evidence>
<accession>A0A387BRT5</accession>
<dbReference type="InterPro" id="IPR049453">
    <property type="entry name" value="Memb_transporter_dom"/>
</dbReference>
<feature type="transmembrane region" description="Helical" evidence="5">
    <location>
        <begin position="292"/>
        <end position="311"/>
    </location>
</feature>
<dbReference type="Pfam" id="PF13515">
    <property type="entry name" value="FUSC_2"/>
    <property type="match status" value="1"/>
</dbReference>
<dbReference type="GO" id="GO:0016020">
    <property type="term" value="C:membrane"/>
    <property type="evidence" value="ECO:0007669"/>
    <property type="project" value="UniProtKB-SubCell"/>
</dbReference>
<reference evidence="7 8" key="1">
    <citation type="submission" date="2018-09" db="EMBL/GenBank/DDBJ databases">
        <title>Genome sequencing of strain 2DFW10M-5.</title>
        <authorList>
            <person name="Heo J."/>
            <person name="Kim S.-J."/>
            <person name="Kwon S.-W."/>
        </authorList>
    </citation>
    <scope>NUCLEOTIDE SEQUENCE [LARGE SCALE GENOMIC DNA]</scope>
    <source>
        <strain evidence="7 8">2DFW10M-5</strain>
    </source>
</reference>
<keyword evidence="2 5" id="KW-0812">Transmembrane</keyword>
<evidence type="ECO:0000256" key="2">
    <source>
        <dbReference type="ARBA" id="ARBA00022692"/>
    </source>
</evidence>
<keyword evidence="3 5" id="KW-1133">Transmembrane helix</keyword>
<dbReference type="Proteomes" id="UP000275069">
    <property type="component" value="Chromosome"/>
</dbReference>
<feature type="transmembrane region" description="Helical" evidence="5">
    <location>
        <begin position="27"/>
        <end position="44"/>
    </location>
</feature>
<name>A0A387BRT5_9MICO</name>
<dbReference type="AlphaFoldDB" id="A0A387BRT5"/>
<keyword evidence="4 5" id="KW-0472">Membrane</keyword>
<dbReference type="RefSeq" id="WP_120789229.1">
    <property type="nucleotide sequence ID" value="NZ_CP032624.1"/>
</dbReference>
<feature type="transmembrane region" description="Helical" evidence="5">
    <location>
        <begin position="101"/>
        <end position="118"/>
    </location>
</feature>
<comment type="subcellular location">
    <subcellularLocation>
        <location evidence="1">Membrane</location>
        <topology evidence="1">Multi-pass membrane protein</topology>
    </subcellularLocation>
</comment>
<evidence type="ECO:0000256" key="5">
    <source>
        <dbReference type="SAM" id="Phobius"/>
    </source>
</evidence>
<gene>
    <name evidence="7" type="ORF">D7I44_09220</name>
</gene>
<protein>
    <submittedName>
        <fullName evidence="7">FUSC family protein</fullName>
    </submittedName>
</protein>
<feature type="transmembrane region" description="Helical" evidence="5">
    <location>
        <begin position="149"/>
        <end position="173"/>
    </location>
</feature>
<keyword evidence="8" id="KW-1185">Reference proteome</keyword>
<feature type="transmembrane region" description="Helical" evidence="5">
    <location>
        <begin position="255"/>
        <end position="280"/>
    </location>
</feature>
<evidence type="ECO:0000313" key="8">
    <source>
        <dbReference type="Proteomes" id="UP000275069"/>
    </source>
</evidence>
<proteinExistence type="predicted"/>
<evidence type="ECO:0000259" key="6">
    <source>
        <dbReference type="Pfam" id="PF13515"/>
    </source>
</evidence>
<feature type="transmembrane region" description="Helical" evidence="5">
    <location>
        <begin position="194"/>
        <end position="218"/>
    </location>
</feature>
<sequence>MTDAAPRLTPRWRDLFELRPYDRDHWAALRVGLATAIPLIVLWATGRTDLAVYAVFGAFTSVYGRNFPHVSRLRLQLIAGAAQLLSIAVGGAIALSPNRNSIVVIVAALWVFGASLLADRVRWTPPGPIFQVFGLAGVAYVPATPSTYGAGLIAAVGAIAVALLIGYVGRLIWRAREGRLRNPYTKPIVVPPPAEGYLQHATMFLVGAGLAGAIPALISIGHPYWAIVSVIAALSAAGGYNRVLRAVHRFAGTLLGLALGALILAFHPTGLVTIVIIVVLQALVELVVVRNYSLALIVMTPLVLAMGELGHPQPLGALIWQRGVETFIGAVVAVGVAVVLELFIDRKQSNGGRADSIRS</sequence>
<evidence type="ECO:0000313" key="7">
    <source>
        <dbReference type="EMBL" id="AYG03696.1"/>
    </source>
</evidence>
<evidence type="ECO:0000256" key="1">
    <source>
        <dbReference type="ARBA" id="ARBA00004141"/>
    </source>
</evidence>
<dbReference type="EMBL" id="CP032624">
    <property type="protein sequence ID" value="AYG03696.1"/>
    <property type="molecule type" value="Genomic_DNA"/>
</dbReference>
<feature type="domain" description="Integral membrane bound transporter" evidence="6">
    <location>
        <begin position="210"/>
        <end position="334"/>
    </location>
</feature>